<reference evidence="2 3" key="1">
    <citation type="submission" date="2015-02" db="EMBL/GenBank/DDBJ databases">
        <authorList>
            <person name="Chooi Y.-H."/>
        </authorList>
    </citation>
    <scope>NUCLEOTIDE SEQUENCE [LARGE SCALE GENOMIC DNA]</scope>
    <source>
        <strain evidence="2">E3</strain>
    </source>
</reference>
<feature type="region of interest" description="Disordered" evidence="1">
    <location>
        <begin position="35"/>
        <end position="110"/>
    </location>
</feature>
<gene>
    <name evidence="2" type="ORF">PBRA_000130</name>
</gene>
<evidence type="ECO:0000313" key="2">
    <source>
        <dbReference type="EMBL" id="CEO94345.1"/>
    </source>
</evidence>
<proteinExistence type="predicted"/>
<organism evidence="2 3">
    <name type="scientific">Plasmodiophora brassicae</name>
    <name type="common">Clubroot disease agent</name>
    <dbReference type="NCBI Taxonomy" id="37360"/>
    <lineage>
        <taxon>Eukaryota</taxon>
        <taxon>Sar</taxon>
        <taxon>Rhizaria</taxon>
        <taxon>Endomyxa</taxon>
        <taxon>Phytomyxea</taxon>
        <taxon>Plasmodiophorida</taxon>
        <taxon>Plasmodiophoridae</taxon>
        <taxon>Plasmodiophora</taxon>
    </lineage>
</organism>
<dbReference type="AlphaFoldDB" id="A0A0G4IGW3"/>
<evidence type="ECO:0000313" key="3">
    <source>
        <dbReference type="Proteomes" id="UP000039324"/>
    </source>
</evidence>
<keyword evidence="3" id="KW-1185">Reference proteome</keyword>
<feature type="compositionally biased region" description="Polar residues" evidence="1">
    <location>
        <begin position="95"/>
        <end position="110"/>
    </location>
</feature>
<feature type="non-terminal residue" evidence="2">
    <location>
        <position position="1"/>
    </location>
</feature>
<accession>A0A0G4IGW3</accession>
<name>A0A0G4IGW3_PLABS</name>
<sequence length="110" mass="12376">LRDLGDGEVVAEAPLGSRRDREMAEPLMDRVRKAFGRREPGRPSPVQMARRQGSRAARFSQEENESRNLQEVVVVNDTDDDAATAAENALPPNKLHQQTMPGKSFWFTTR</sequence>
<evidence type="ECO:0000256" key="1">
    <source>
        <dbReference type="SAM" id="MobiDB-lite"/>
    </source>
</evidence>
<feature type="region of interest" description="Disordered" evidence="1">
    <location>
        <begin position="1"/>
        <end position="21"/>
    </location>
</feature>
<protein>
    <submittedName>
        <fullName evidence="2">Uncharacterized protein</fullName>
    </submittedName>
</protein>
<dbReference type="Proteomes" id="UP000039324">
    <property type="component" value="Unassembled WGS sequence"/>
</dbReference>
<dbReference type="EMBL" id="CDSF01000001">
    <property type="protein sequence ID" value="CEO94345.1"/>
    <property type="molecule type" value="Genomic_DNA"/>
</dbReference>